<dbReference type="PANTHER" id="PTHR33360">
    <property type="entry name" value="TRANSPOSASE FOR INSERTION SEQUENCE ELEMENT IS200"/>
    <property type="match status" value="1"/>
</dbReference>
<dbReference type="Gene3D" id="3.30.70.1290">
    <property type="entry name" value="Transposase IS200-like"/>
    <property type="match status" value="1"/>
</dbReference>
<dbReference type="GO" id="GO:0006313">
    <property type="term" value="P:DNA transposition"/>
    <property type="evidence" value="ECO:0007669"/>
    <property type="project" value="InterPro"/>
</dbReference>
<dbReference type="Pfam" id="PF01797">
    <property type="entry name" value="Y1_Tnp"/>
    <property type="match status" value="1"/>
</dbReference>
<dbReference type="OrthoDB" id="9798161at2"/>
<dbReference type="RefSeq" id="WP_064884124.1">
    <property type="nucleotide sequence ID" value="NZ_LZSY01000112.1"/>
</dbReference>
<evidence type="ECO:0000313" key="2">
    <source>
        <dbReference type="EMBL" id="OBB88647.1"/>
    </source>
</evidence>
<sequence>MQYRSTRKAVFSVKYHVIWCPKYRRDVLRGPIQTRLKQIIAEVVAEFDGRVIEVETMPDHVHLLVELPPQVAVSKLVQILKGRSSRRLRQEFPHLARMKCLWSPSWFVSTVGGAPLEVVRRYVENQKLAAAGKTKAA</sequence>
<dbReference type="SMART" id="SM01321">
    <property type="entry name" value="Y1_Tnp"/>
    <property type="match status" value="1"/>
</dbReference>
<evidence type="ECO:0000313" key="3">
    <source>
        <dbReference type="Proteomes" id="UP000094008"/>
    </source>
</evidence>
<dbReference type="InterPro" id="IPR036515">
    <property type="entry name" value="Transposase_17_sf"/>
</dbReference>
<evidence type="ECO:0000259" key="1">
    <source>
        <dbReference type="SMART" id="SM01321"/>
    </source>
</evidence>
<name>A0A1A0VZK1_MYCPR</name>
<dbReference type="SUPFAM" id="SSF143422">
    <property type="entry name" value="Transposase IS200-like"/>
    <property type="match status" value="1"/>
</dbReference>
<dbReference type="NCBIfam" id="NF033573">
    <property type="entry name" value="transpos_IS200"/>
    <property type="match status" value="1"/>
</dbReference>
<feature type="domain" description="Transposase IS200-like" evidence="1">
    <location>
        <begin position="10"/>
        <end position="126"/>
    </location>
</feature>
<gene>
    <name evidence="2" type="ORF">A5779_00035</name>
</gene>
<dbReference type="GO" id="GO:0004803">
    <property type="term" value="F:transposase activity"/>
    <property type="evidence" value="ECO:0007669"/>
    <property type="project" value="InterPro"/>
</dbReference>
<dbReference type="InterPro" id="IPR002686">
    <property type="entry name" value="Transposase_17"/>
</dbReference>
<dbReference type="AlphaFoldDB" id="A0A1A0VZK1"/>
<dbReference type="EMBL" id="LZSY01000112">
    <property type="protein sequence ID" value="OBB88647.1"/>
    <property type="molecule type" value="Genomic_DNA"/>
</dbReference>
<organism evidence="2 3">
    <name type="scientific">Mycolicibacterium peregrinum</name>
    <name type="common">Mycobacterium peregrinum</name>
    <dbReference type="NCBI Taxonomy" id="43304"/>
    <lineage>
        <taxon>Bacteria</taxon>
        <taxon>Bacillati</taxon>
        <taxon>Actinomycetota</taxon>
        <taxon>Actinomycetes</taxon>
        <taxon>Mycobacteriales</taxon>
        <taxon>Mycobacteriaceae</taxon>
        <taxon>Mycolicibacterium</taxon>
    </lineage>
</organism>
<dbReference type="GO" id="GO:0003677">
    <property type="term" value="F:DNA binding"/>
    <property type="evidence" value="ECO:0007669"/>
    <property type="project" value="InterPro"/>
</dbReference>
<comment type="caution">
    <text evidence="2">The sequence shown here is derived from an EMBL/GenBank/DDBJ whole genome shotgun (WGS) entry which is preliminary data.</text>
</comment>
<reference evidence="3" key="1">
    <citation type="submission" date="2016-06" db="EMBL/GenBank/DDBJ databases">
        <authorList>
            <person name="Sutton G."/>
            <person name="Brinkac L."/>
            <person name="Sanka R."/>
            <person name="Adams M."/>
            <person name="Lau E."/>
            <person name="Mehaffy C."/>
            <person name="Tameris M."/>
            <person name="Hatherill M."/>
            <person name="Hanekom W."/>
            <person name="Mahomed H."/>
            <person name="Mcshane H."/>
        </authorList>
    </citation>
    <scope>NUCLEOTIDE SEQUENCE [LARGE SCALE GENOMIC DNA]</scope>
    <source>
        <strain evidence="3">852002-10433_SCH5171157</strain>
    </source>
</reference>
<dbReference type="PANTHER" id="PTHR33360:SF2">
    <property type="entry name" value="TRANSPOSASE FOR INSERTION SEQUENCE ELEMENT IS200"/>
    <property type="match status" value="1"/>
</dbReference>
<proteinExistence type="predicted"/>
<dbReference type="Proteomes" id="UP000094008">
    <property type="component" value="Unassembled WGS sequence"/>
</dbReference>
<accession>A0A1A0VZK1</accession>
<protein>
    <submittedName>
        <fullName evidence="2">Transposase</fullName>
    </submittedName>
</protein>